<evidence type="ECO:0000256" key="1">
    <source>
        <dbReference type="ARBA" id="ARBA00023015"/>
    </source>
</evidence>
<dbReference type="SMART" id="SM00421">
    <property type="entry name" value="HTH_LUXR"/>
    <property type="match status" value="1"/>
</dbReference>
<keyword evidence="2 5" id="KW-0238">DNA-binding</keyword>
<keyword evidence="3" id="KW-0804">Transcription</keyword>
<dbReference type="RefSeq" id="WP_221290213.1">
    <property type="nucleotide sequence ID" value="NZ_JACHGW010000004.1"/>
</dbReference>
<dbReference type="SUPFAM" id="SSF46894">
    <property type="entry name" value="C-terminal effector domain of the bipartite response regulators"/>
    <property type="match status" value="1"/>
</dbReference>
<accession>A0A7W9STT3</accession>
<evidence type="ECO:0000256" key="2">
    <source>
        <dbReference type="ARBA" id="ARBA00023125"/>
    </source>
</evidence>
<dbReference type="GO" id="GO:0003677">
    <property type="term" value="F:DNA binding"/>
    <property type="evidence" value="ECO:0007669"/>
    <property type="project" value="UniProtKB-KW"/>
</dbReference>
<dbReference type="PRINTS" id="PR00038">
    <property type="entry name" value="HTHLUXR"/>
</dbReference>
<name>A0A7W9STT3_ARMRO</name>
<dbReference type="InterPro" id="IPR029016">
    <property type="entry name" value="GAF-like_dom_sf"/>
</dbReference>
<proteinExistence type="predicted"/>
<dbReference type="InterPro" id="IPR036388">
    <property type="entry name" value="WH-like_DNA-bd_sf"/>
</dbReference>
<feature type="domain" description="HTH luxR-type" evidence="4">
    <location>
        <begin position="230"/>
        <end position="295"/>
    </location>
</feature>
<evidence type="ECO:0000259" key="4">
    <source>
        <dbReference type="PROSITE" id="PS50043"/>
    </source>
</evidence>
<dbReference type="GO" id="GO:0006355">
    <property type="term" value="P:regulation of DNA-templated transcription"/>
    <property type="evidence" value="ECO:0007669"/>
    <property type="project" value="InterPro"/>
</dbReference>
<comment type="caution">
    <text evidence="5">The sequence shown here is derived from an EMBL/GenBank/DDBJ whole genome shotgun (WGS) entry which is preliminary data.</text>
</comment>
<dbReference type="AlphaFoldDB" id="A0A7W9STT3"/>
<dbReference type="Proteomes" id="UP000520814">
    <property type="component" value="Unassembled WGS sequence"/>
</dbReference>
<gene>
    <name evidence="5" type="ORF">HNQ39_004357</name>
</gene>
<dbReference type="Pfam" id="PF13185">
    <property type="entry name" value="GAF_2"/>
    <property type="match status" value="1"/>
</dbReference>
<dbReference type="PANTHER" id="PTHR44688">
    <property type="entry name" value="DNA-BINDING TRANSCRIPTIONAL ACTIVATOR DEVR_DOSR"/>
    <property type="match status" value="1"/>
</dbReference>
<reference evidence="5 6" key="1">
    <citation type="submission" date="2020-08" db="EMBL/GenBank/DDBJ databases">
        <title>Genomic Encyclopedia of Type Strains, Phase IV (KMG-IV): sequencing the most valuable type-strain genomes for metagenomic binning, comparative biology and taxonomic classification.</title>
        <authorList>
            <person name="Goeker M."/>
        </authorList>
    </citation>
    <scope>NUCLEOTIDE SEQUENCE [LARGE SCALE GENOMIC DNA]</scope>
    <source>
        <strain evidence="5 6">DSM 23562</strain>
    </source>
</reference>
<evidence type="ECO:0000313" key="5">
    <source>
        <dbReference type="EMBL" id="MBB6052536.1"/>
    </source>
</evidence>
<evidence type="ECO:0000313" key="6">
    <source>
        <dbReference type="Proteomes" id="UP000520814"/>
    </source>
</evidence>
<keyword evidence="1" id="KW-0805">Transcription regulation</keyword>
<dbReference type="EMBL" id="JACHGW010000004">
    <property type="protein sequence ID" value="MBB6052536.1"/>
    <property type="molecule type" value="Genomic_DNA"/>
</dbReference>
<dbReference type="CDD" id="cd06170">
    <property type="entry name" value="LuxR_C_like"/>
    <property type="match status" value="1"/>
</dbReference>
<evidence type="ECO:0000256" key="3">
    <source>
        <dbReference type="ARBA" id="ARBA00023163"/>
    </source>
</evidence>
<dbReference type="InterPro" id="IPR016032">
    <property type="entry name" value="Sig_transdc_resp-reg_C-effctor"/>
</dbReference>
<dbReference type="PROSITE" id="PS50043">
    <property type="entry name" value="HTH_LUXR_2"/>
    <property type="match status" value="1"/>
</dbReference>
<dbReference type="InterPro" id="IPR000792">
    <property type="entry name" value="Tscrpt_reg_LuxR_C"/>
</dbReference>
<organism evidence="5 6">
    <name type="scientific">Armatimonas rosea</name>
    <dbReference type="NCBI Taxonomy" id="685828"/>
    <lineage>
        <taxon>Bacteria</taxon>
        <taxon>Bacillati</taxon>
        <taxon>Armatimonadota</taxon>
        <taxon>Armatimonadia</taxon>
        <taxon>Armatimonadales</taxon>
        <taxon>Armatimonadaceae</taxon>
        <taxon>Armatimonas</taxon>
    </lineage>
</organism>
<dbReference type="Gene3D" id="1.10.10.10">
    <property type="entry name" value="Winged helix-like DNA-binding domain superfamily/Winged helix DNA-binding domain"/>
    <property type="match status" value="1"/>
</dbReference>
<dbReference type="InterPro" id="IPR003018">
    <property type="entry name" value="GAF"/>
</dbReference>
<dbReference type="Pfam" id="PF00196">
    <property type="entry name" value="GerE"/>
    <property type="match status" value="1"/>
</dbReference>
<dbReference type="Gene3D" id="3.30.450.40">
    <property type="match status" value="1"/>
</dbReference>
<dbReference type="SUPFAM" id="SSF55781">
    <property type="entry name" value="GAF domain-like"/>
    <property type="match status" value="1"/>
</dbReference>
<sequence length="295" mass="32955">MTVSSVLQQADTRLLAAARVSRYLLYHLTRTTAAELVPVDSFYIGFRQGESAIVYPYNWDGHEIDDPNVNTFSPEGLTAWIVKHKKTYWSQTDRALLLHRGRAFGDTSRRSAEAIVTPLLENRRVIGVLALLSYTEGVYDPTTCQFLEGLAEILVTALAREHEDRERRARFGAAEPGEPPVTQTLRRLRRQTEQLRAAHPELAYALEPLCQTIAQAQTETAELLIARAAQSDPLLGLTEREREIALLLAGELTYRELGERLGITEKTVKTHAANLIKKLDAGGRSGVRQLLLGSR</sequence>
<dbReference type="PANTHER" id="PTHR44688:SF16">
    <property type="entry name" value="DNA-BINDING TRANSCRIPTIONAL ACTIVATOR DEVR_DOSR"/>
    <property type="match status" value="1"/>
</dbReference>
<protein>
    <submittedName>
        <fullName evidence="5">DNA-binding CsgD family transcriptional regulator</fullName>
    </submittedName>
</protein>
<keyword evidence="6" id="KW-1185">Reference proteome</keyword>